<dbReference type="AlphaFoldDB" id="A0A0A9DEN3"/>
<protein>
    <submittedName>
        <fullName evidence="2">Uncharacterized protein</fullName>
    </submittedName>
</protein>
<keyword evidence="1" id="KW-0732">Signal</keyword>
<feature type="signal peptide" evidence="1">
    <location>
        <begin position="1"/>
        <end position="20"/>
    </location>
</feature>
<sequence>MEVVHLLLNFPHLLLTPIWIKPPPSWQVVPKIDQAQQQEELMGDVHEFHCFTRACRLQPKVLLPQQHPSHIVHRKGTENLSEIHGLP</sequence>
<proteinExistence type="predicted"/>
<reference evidence="2" key="1">
    <citation type="submission" date="2014-09" db="EMBL/GenBank/DDBJ databases">
        <authorList>
            <person name="Magalhaes I.L.F."/>
            <person name="Oliveira U."/>
            <person name="Santos F.R."/>
            <person name="Vidigal T.H.D.A."/>
            <person name="Brescovit A.D."/>
            <person name="Santos A.J."/>
        </authorList>
    </citation>
    <scope>NUCLEOTIDE SEQUENCE</scope>
    <source>
        <tissue evidence="2">Shoot tissue taken approximately 20 cm above the soil surface</tissue>
    </source>
</reference>
<evidence type="ECO:0000256" key="1">
    <source>
        <dbReference type="SAM" id="SignalP"/>
    </source>
</evidence>
<accession>A0A0A9DEN3</accession>
<name>A0A0A9DEN3_ARUDO</name>
<reference evidence="2" key="2">
    <citation type="journal article" date="2015" name="Data Brief">
        <title>Shoot transcriptome of the giant reed, Arundo donax.</title>
        <authorList>
            <person name="Barrero R.A."/>
            <person name="Guerrero F.D."/>
            <person name="Moolhuijzen P."/>
            <person name="Goolsby J.A."/>
            <person name="Tidwell J."/>
            <person name="Bellgard S.E."/>
            <person name="Bellgard M.I."/>
        </authorList>
    </citation>
    <scope>NUCLEOTIDE SEQUENCE</scope>
    <source>
        <tissue evidence="2">Shoot tissue taken approximately 20 cm above the soil surface</tissue>
    </source>
</reference>
<evidence type="ECO:0000313" key="2">
    <source>
        <dbReference type="EMBL" id="JAD82217.1"/>
    </source>
</evidence>
<dbReference type="EMBL" id="GBRH01215678">
    <property type="protein sequence ID" value="JAD82217.1"/>
    <property type="molecule type" value="Transcribed_RNA"/>
</dbReference>
<feature type="chain" id="PRO_5002063821" evidence="1">
    <location>
        <begin position="21"/>
        <end position="87"/>
    </location>
</feature>
<organism evidence="2">
    <name type="scientific">Arundo donax</name>
    <name type="common">Giant reed</name>
    <name type="synonym">Donax arundinaceus</name>
    <dbReference type="NCBI Taxonomy" id="35708"/>
    <lineage>
        <taxon>Eukaryota</taxon>
        <taxon>Viridiplantae</taxon>
        <taxon>Streptophyta</taxon>
        <taxon>Embryophyta</taxon>
        <taxon>Tracheophyta</taxon>
        <taxon>Spermatophyta</taxon>
        <taxon>Magnoliopsida</taxon>
        <taxon>Liliopsida</taxon>
        <taxon>Poales</taxon>
        <taxon>Poaceae</taxon>
        <taxon>PACMAD clade</taxon>
        <taxon>Arundinoideae</taxon>
        <taxon>Arundineae</taxon>
        <taxon>Arundo</taxon>
    </lineage>
</organism>